<accession>Q2T359</accession>
<feature type="domain" description="Transposase IS701-like DDE" evidence="2">
    <location>
        <begin position="24"/>
        <end position="111"/>
    </location>
</feature>
<dbReference type="InterPro" id="IPR038721">
    <property type="entry name" value="IS701-like_DDE_dom"/>
</dbReference>
<dbReference type="Pfam" id="PF13546">
    <property type="entry name" value="DDE_5"/>
    <property type="match status" value="1"/>
</dbReference>
<dbReference type="EMBL" id="CP000085">
    <property type="protein sequence ID" value="ABC34243.1"/>
    <property type="molecule type" value="Genomic_DNA"/>
</dbReference>
<gene>
    <name evidence="3" type="ordered locus">BTH_II2202</name>
</gene>
<proteinExistence type="predicted"/>
<evidence type="ECO:0000313" key="3">
    <source>
        <dbReference type="EMBL" id="ABC34243.1"/>
    </source>
</evidence>
<feature type="region of interest" description="Disordered" evidence="1">
    <location>
        <begin position="114"/>
        <end position="148"/>
    </location>
</feature>
<sequence length="148" mass="16753">MQRRTTRSCRRKGALSNWASTTTARWRRLPVGYRLHLPREWSDDSARRQKAGAPEEIERATKPQIAPMPLREARQSGAPDGVVLADAGSERTRRFAERSASSVCSMRSIFNRSSAQERRTRLRCRPRPPRASLAGLAAHRAARSDMSR</sequence>
<dbReference type="HOGENOM" id="CLU_1755439_0_0_4"/>
<dbReference type="AlphaFoldDB" id="Q2T359"/>
<dbReference type="KEGG" id="bte:BTH_II2202"/>
<organism evidence="3 4">
    <name type="scientific">Burkholderia thailandensis (strain ATCC 700388 / DSM 13276 / CCUG 48851 / CIP 106301 / E264)</name>
    <dbReference type="NCBI Taxonomy" id="271848"/>
    <lineage>
        <taxon>Bacteria</taxon>
        <taxon>Pseudomonadati</taxon>
        <taxon>Pseudomonadota</taxon>
        <taxon>Betaproteobacteria</taxon>
        <taxon>Burkholderiales</taxon>
        <taxon>Burkholderiaceae</taxon>
        <taxon>Burkholderia</taxon>
        <taxon>pseudomallei group</taxon>
    </lineage>
</organism>
<feature type="compositionally biased region" description="Low complexity" evidence="1">
    <location>
        <begin position="130"/>
        <end position="139"/>
    </location>
</feature>
<evidence type="ECO:0000256" key="1">
    <source>
        <dbReference type="SAM" id="MobiDB-lite"/>
    </source>
</evidence>
<dbReference type="Proteomes" id="UP000001930">
    <property type="component" value="Chromosome II"/>
</dbReference>
<protein>
    <submittedName>
        <fullName evidence="3">Transposase, degenerate</fullName>
    </submittedName>
</protein>
<name>Q2T359_BURTA</name>
<evidence type="ECO:0000259" key="2">
    <source>
        <dbReference type="Pfam" id="PF13546"/>
    </source>
</evidence>
<evidence type="ECO:0000313" key="4">
    <source>
        <dbReference type="Proteomes" id="UP000001930"/>
    </source>
</evidence>
<keyword evidence="4" id="KW-1185">Reference proteome</keyword>
<feature type="region of interest" description="Disordered" evidence="1">
    <location>
        <begin position="41"/>
        <end position="82"/>
    </location>
</feature>
<reference evidence="3 4" key="1">
    <citation type="journal article" date="2005" name="BMC Genomics">
        <title>Bacterial genome adaptation to niches: divergence of the potential virulence genes in three Burkholderia species of different survival strategies.</title>
        <authorList>
            <person name="Kim H.S."/>
            <person name="Schell M.A."/>
            <person name="Yu Y."/>
            <person name="Ulrich R.L."/>
            <person name="Sarria S.H."/>
            <person name="Nierman W.C."/>
            <person name="DeShazer D."/>
        </authorList>
    </citation>
    <scope>NUCLEOTIDE SEQUENCE [LARGE SCALE GENOMIC DNA]</scope>
    <source>
        <strain evidence="4">ATCC 700388 / DSM 13276 / CCUG 48851 / CIP 106301 / E264</strain>
    </source>
</reference>